<dbReference type="AlphaFoldDB" id="A0A0S1MIX7"/>
<proteinExistence type="evidence at transcript level"/>
<reference evidence="2" key="1">
    <citation type="submission" date="2015-07" db="EMBL/GenBank/DDBJ databases">
        <title>Elucidating the P. pachyrhizi secretome and potential effectors.</title>
        <authorList>
            <person name="de Carvalho M.C.C.G."/>
            <person name="Nascimento L.C."/>
            <person name="Darben L.M."/>
            <person name="Polizel-Podanosqui A.M."/>
            <person name="Lopes-Caitar V.S."/>
            <person name="Rocha C.S."/>
            <person name="Qi M."/>
            <person name="Carazolle M."/>
            <person name="Kuwahara M.K."/>
            <person name="Pereira G.A.G."/>
            <person name="Abdelnoor R.V."/>
            <person name="Whitham S.A."/>
            <person name="Marcelino-Guimaraes F.C."/>
        </authorList>
    </citation>
    <scope>NUCLEOTIDE SEQUENCE</scope>
</reference>
<evidence type="ECO:0000313" key="2">
    <source>
        <dbReference type="EMBL" id="ALL40830.1"/>
    </source>
</evidence>
<evidence type="ECO:0000256" key="1">
    <source>
        <dbReference type="SAM" id="SignalP"/>
    </source>
</evidence>
<protein>
    <submittedName>
        <fullName evidence="2">Uncharacterized protein</fullName>
    </submittedName>
</protein>
<dbReference type="EMBL" id="KT246739">
    <property type="protein sequence ID" value="ALL40830.1"/>
    <property type="molecule type" value="mRNA"/>
</dbReference>
<feature type="chain" id="PRO_5006589226" evidence="1">
    <location>
        <begin position="20"/>
        <end position="146"/>
    </location>
</feature>
<name>A0A0S1MIX7_PHAPC</name>
<organism evidence="2">
    <name type="scientific">Phakopsora pachyrhizi</name>
    <name type="common">Asian soybean rust disease fungus</name>
    <dbReference type="NCBI Taxonomy" id="170000"/>
    <lineage>
        <taxon>Eukaryota</taxon>
        <taxon>Fungi</taxon>
        <taxon>Dikarya</taxon>
        <taxon>Basidiomycota</taxon>
        <taxon>Pucciniomycotina</taxon>
        <taxon>Pucciniomycetes</taxon>
        <taxon>Pucciniales</taxon>
        <taxon>Phakopsoraceae</taxon>
        <taxon>Phakopsora</taxon>
    </lineage>
</organism>
<keyword evidence="1" id="KW-0732">Signal</keyword>
<accession>A0A0S1MIX7</accession>
<feature type="signal peptide" evidence="1">
    <location>
        <begin position="1"/>
        <end position="19"/>
    </location>
</feature>
<sequence>MFSIKIFIALVLIAQLSQASVISSHDSGVSTVKNHWKKKKPCTKRPVKVIPPPPPIGRPPIPHVGVVAGGIPLGGVPGVPPVGGLLRCDGPGCPAGGFCGPGACSGCVRTTFGFSCGSVSSFTTTFPGGFMTSSSSSSSSQSSFPF</sequence>